<sequence length="287" mass="32189">MSDELLFGSSITEIVKKRISVRTYLEQPLTPEIQDKLRGFFLTSRGPFGGNVRFELIESDLARKESSVKLGTYGVIKGASTYVVAAVEKADRDLEDFGYSFEKVVLYATSLGLGTCWLGGTFKKSEFAKAIEQKDHEILPCISPIGYPSNRKSLIDSAMRFTAGSKNRKGWSELFFNSDFGHHLSKSAAGKYETPLEMLRLAPSASNKQPWRFVKDTNKSHFFLQHTKGYAKFMAHDLQRVDMGIAMCHFELTAKEQGISGKWQIRDIGSISTPPDTEYLVSWVDGI</sequence>
<proteinExistence type="inferred from homology"/>
<dbReference type="InterPro" id="IPR000415">
    <property type="entry name" value="Nitroreductase-like"/>
</dbReference>
<comment type="similarity">
    <text evidence="2">Belongs to the nitroreductase family.</text>
</comment>
<dbReference type="InterPro" id="IPR029478">
    <property type="entry name" value="TM1586_NiRdase"/>
</dbReference>
<feature type="domain" description="Putative nitroreductase TM1586" evidence="6">
    <location>
        <begin position="11"/>
        <end position="254"/>
    </location>
</feature>
<evidence type="ECO:0000256" key="1">
    <source>
        <dbReference type="ARBA" id="ARBA00001917"/>
    </source>
</evidence>
<dbReference type="Proteomes" id="UP000183954">
    <property type="component" value="Unassembled WGS sequence"/>
</dbReference>
<keyword evidence="5" id="KW-0560">Oxidoreductase</keyword>
<evidence type="ECO:0000256" key="3">
    <source>
        <dbReference type="ARBA" id="ARBA00022630"/>
    </source>
</evidence>
<accession>A0A1M6BWK5</accession>
<evidence type="ECO:0000259" key="6">
    <source>
        <dbReference type="Pfam" id="PF14512"/>
    </source>
</evidence>
<name>A0A1M6BWK5_9FIRM</name>
<evidence type="ECO:0000256" key="2">
    <source>
        <dbReference type="ARBA" id="ARBA00007118"/>
    </source>
</evidence>
<keyword evidence="8" id="KW-1185">Reference proteome</keyword>
<dbReference type="Pfam" id="PF14512">
    <property type="entry name" value="TM1586_NiRdase"/>
    <property type="match status" value="1"/>
</dbReference>
<dbReference type="CDD" id="cd02062">
    <property type="entry name" value="Nitro_FMN_reductase"/>
    <property type="match status" value="1"/>
</dbReference>
<dbReference type="PANTHER" id="PTHR43673:SF2">
    <property type="entry name" value="NITROREDUCTASE"/>
    <property type="match status" value="1"/>
</dbReference>
<dbReference type="AlphaFoldDB" id="A0A1M6BWK5"/>
<evidence type="ECO:0000256" key="4">
    <source>
        <dbReference type="ARBA" id="ARBA00022643"/>
    </source>
</evidence>
<dbReference type="Gene3D" id="3.40.109.10">
    <property type="entry name" value="NADH Oxidase"/>
    <property type="match status" value="1"/>
</dbReference>
<organism evidence="7 8">
    <name type="scientific">Desulfosporosinus lacus DSM 15449</name>
    <dbReference type="NCBI Taxonomy" id="1121420"/>
    <lineage>
        <taxon>Bacteria</taxon>
        <taxon>Bacillati</taxon>
        <taxon>Bacillota</taxon>
        <taxon>Clostridia</taxon>
        <taxon>Eubacteriales</taxon>
        <taxon>Desulfitobacteriaceae</taxon>
        <taxon>Desulfosporosinus</taxon>
    </lineage>
</organism>
<keyword evidence="3" id="KW-0285">Flavoprotein</keyword>
<dbReference type="OrthoDB" id="9814075at2"/>
<comment type="cofactor">
    <cofactor evidence="1">
        <name>FMN</name>
        <dbReference type="ChEBI" id="CHEBI:58210"/>
    </cofactor>
</comment>
<gene>
    <name evidence="7" type="ORF">SAMN02746098_04254</name>
</gene>
<keyword evidence="4" id="KW-0288">FMN</keyword>
<evidence type="ECO:0000256" key="5">
    <source>
        <dbReference type="ARBA" id="ARBA00023002"/>
    </source>
</evidence>
<dbReference type="RefSeq" id="WP_073031972.1">
    <property type="nucleotide sequence ID" value="NZ_FQXJ01000019.1"/>
</dbReference>
<reference evidence="8" key="1">
    <citation type="submission" date="2016-11" db="EMBL/GenBank/DDBJ databases">
        <authorList>
            <person name="Varghese N."/>
            <person name="Submissions S."/>
        </authorList>
    </citation>
    <scope>NUCLEOTIDE SEQUENCE [LARGE SCALE GENOMIC DNA]</scope>
    <source>
        <strain evidence="8">DSM 15449</strain>
    </source>
</reference>
<evidence type="ECO:0000313" key="7">
    <source>
        <dbReference type="EMBL" id="SHI53047.1"/>
    </source>
</evidence>
<protein>
    <submittedName>
        <fullName evidence="7">Nitroreductase</fullName>
    </submittedName>
</protein>
<dbReference type="GO" id="GO:0016491">
    <property type="term" value="F:oxidoreductase activity"/>
    <property type="evidence" value="ECO:0007669"/>
    <property type="project" value="UniProtKB-KW"/>
</dbReference>
<dbReference type="Gene3D" id="3.40.109.30">
    <property type="entry name" value="putative nitroreductase (tm1586), domain 2"/>
    <property type="match status" value="1"/>
</dbReference>
<dbReference type="SUPFAM" id="SSF55469">
    <property type="entry name" value="FMN-dependent nitroreductase-like"/>
    <property type="match status" value="1"/>
</dbReference>
<dbReference type="STRING" id="1121420.SAMN02746098_04254"/>
<dbReference type="EMBL" id="FQXJ01000019">
    <property type="protein sequence ID" value="SHI53047.1"/>
    <property type="molecule type" value="Genomic_DNA"/>
</dbReference>
<dbReference type="PANTHER" id="PTHR43673">
    <property type="entry name" value="NAD(P)H NITROREDUCTASE YDGI-RELATED"/>
    <property type="match status" value="1"/>
</dbReference>
<evidence type="ECO:0000313" key="8">
    <source>
        <dbReference type="Proteomes" id="UP000183954"/>
    </source>
</evidence>